<reference evidence="4 5" key="1">
    <citation type="journal article" date="2013" name="Curr. Biol.">
        <title>Shared signatures of parasitism and phylogenomics unite Cryptomycota and microsporidia.</title>
        <authorList>
            <person name="James T.Y."/>
            <person name="Pelin A."/>
            <person name="Bonen L."/>
            <person name="Ahrendt S."/>
            <person name="Sain D."/>
            <person name="Corradi N."/>
            <person name="Stajich J.E."/>
        </authorList>
    </citation>
    <scope>NUCLEOTIDE SEQUENCE [LARGE SCALE GENOMIC DNA]</scope>
    <source>
        <strain evidence="4 5">CSF55</strain>
    </source>
</reference>
<dbReference type="OrthoDB" id="407658at2759"/>
<evidence type="ECO:0000256" key="1">
    <source>
        <dbReference type="ARBA" id="ARBA00022737"/>
    </source>
</evidence>
<dbReference type="InterPro" id="IPR011990">
    <property type="entry name" value="TPR-like_helical_dom_sf"/>
</dbReference>
<gene>
    <name evidence="4" type="ORF">O9G_001678</name>
</gene>
<feature type="repeat" description="PPR" evidence="2">
    <location>
        <begin position="589"/>
        <end position="624"/>
    </location>
</feature>
<dbReference type="InterPro" id="IPR033443">
    <property type="entry name" value="PROP1-like_PPR_dom"/>
</dbReference>
<sequence>MHRFASLNIFRSVPRLILLRQRYLASTTIKVSVANQYQPKAKPNVNHVQLPVLTEREMSRLTRRLKLACSENTVQMFEGMFNGDRSTKFTIEAIRNLLDYLSTKYACSSEEFAIIADHLLEKGVGFFDKPFYPPTKKKLVSIIIEALRCRGDIVLLKKYYELIKKENLFNEDVLFSLLKAFAQTRMITDSDNLLGIMKENGWQMNASLYRAMFAGLFEANSNLALKFLQTLRAANTRLDISVYNYLLGRFVTRKKTEEAMVIYKYIKAEKMEDDEITCELMIRMYAESSLWDEAYAKLEYMKDNRIDRSVYSYIYLMRALLEANQVEKALELNEKMKQDRIPLNAEGYYYLINGLVKNNLVAKAYHFYISTRKNKIRISSEAFGVLIEAFGEKRDIYMVKQFHHHLTQANRHLNPELVSSLLIAYGNCKNKPCCDSLFKEKEVYLTSPLIVGAKMIADVQTKSYEDVIDMFEKLDEPVNAHLGFNAIESVLISYSKTKNHIKSLELYQRARKVEGQVLRVEAYESLLSCLVENNDEENLFKVIKEMSDSNIQLTCTSFNVLLQVYTNKGLAKEGYALYNRMIESGIKPDRKTYELLFPLYAKLYSSLEDILHLLKEMESNNVKPTTVILVELMKTCMAHGHWSTINNFWKNTVTEALGIKFSYNVAAICYIASSKMPKELPFYQEFRSTVTDKLLLAKRDEAEAVVDILGKNGEFHLIYQFLSIINSVYDTAFDLAIMYLKKGNEKALLVKLDQLYWKKKSSISKNDIK</sequence>
<name>A0A075B2A1_ROZAC</name>
<dbReference type="Pfam" id="PF17177">
    <property type="entry name" value="PPR_long"/>
    <property type="match status" value="1"/>
</dbReference>
<evidence type="ECO:0000259" key="3">
    <source>
        <dbReference type="Pfam" id="PF17177"/>
    </source>
</evidence>
<feature type="domain" description="PROP1-like PPR" evidence="3">
    <location>
        <begin position="224"/>
        <end position="390"/>
    </location>
</feature>
<dbReference type="PROSITE" id="PS51375">
    <property type="entry name" value="PPR"/>
    <property type="match status" value="3"/>
</dbReference>
<dbReference type="NCBIfam" id="TIGR00756">
    <property type="entry name" value="PPR"/>
    <property type="match status" value="1"/>
</dbReference>
<organism evidence="4 5">
    <name type="scientific">Rozella allomycis (strain CSF55)</name>
    <dbReference type="NCBI Taxonomy" id="988480"/>
    <lineage>
        <taxon>Eukaryota</taxon>
        <taxon>Fungi</taxon>
        <taxon>Fungi incertae sedis</taxon>
        <taxon>Cryptomycota</taxon>
        <taxon>Cryptomycota incertae sedis</taxon>
        <taxon>Rozella</taxon>
    </lineage>
</organism>
<dbReference type="Pfam" id="PF13041">
    <property type="entry name" value="PPR_2"/>
    <property type="match status" value="1"/>
</dbReference>
<keyword evidence="5" id="KW-1185">Reference proteome</keyword>
<feature type="repeat" description="PPR" evidence="2">
    <location>
        <begin position="554"/>
        <end position="588"/>
    </location>
</feature>
<keyword evidence="1" id="KW-0677">Repeat</keyword>
<dbReference type="PANTHER" id="PTHR47939:SF13">
    <property type="entry name" value="OS03G0201400 PROTEIN"/>
    <property type="match status" value="1"/>
</dbReference>
<proteinExistence type="predicted"/>
<evidence type="ECO:0000313" key="4">
    <source>
        <dbReference type="EMBL" id="EPZ34948.1"/>
    </source>
</evidence>
<dbReference type="InterPro" id="IPR050667">
    <property type="entry name" value="PPR-containing_protein"/>
</dbReference>
<dbReference type="Gene3D" id="1.25.40.10">
    <property type="entry name" value="Tetratricopeptide repeat domain"/>
    <property type="match status" value="2"/>
</dbReference>
<protein>
    <recommendedName>
        <fullName evidence="3">PROP1-like PPR domain-containing protein</fullName>
    </recommendedName>
</protein>
<dbReference type="InterPro" id="IPR002885">
    <property type="entry name" value="PPR_rpt"/>
</dbReference>
<dbReference type="OMA" id="EITCELM"/>
<dbReference type="AlphaFoldDB" id="A0A075B2A1"/>
<evidence type="ECO:0000313" key="5">
    <source>
        <dbReference type="Proteomes" id="UP000030755"/>
    </source>
</evidence>
<dbReference type="HOGENOM" id="CLU_363350_0_0_1"/>
<evidence type="ECO:0000256" key="2">
    <source>
        <dbReference type="PROSITE-ProRule" id="PRU00708"/>
    </source>
</evidence>
<dbReference type="PANTHER" id="PTHR47939">
    <property type="entry name" value="MEMBRANE-ASSOCIATED SALT-INDUCIBLE PROTEIN-LIKE"/>
    <property type="match status" value="1"/>
</dbReference>
<feature type="repeat" description="PPR" evidence="2">
    <location>
        <begin position="309"/>
        <end position="343"/>
    </location>
</feature>
<dbReference type="EMBL" id="KE560903">
    <property type="protein sequence ID" value="EPZ34948.1"/>
    <property type="molecule type" value="Genomic_DNA"/>
</dbReference>
<accession>A0A075B2A1</accession>
<dbReference type="Proteomes" id="UP000030755">
    <property type="component" value="Unassembled WGS sequence"/>
</dbReference>
<dbReference type="STRING" id="988480.A0A075B2A1"/>